<dbReference type="InterPro" id="IPR011017">
    <property type="entry name" value="TRASH_dom"/>
</dbReference>
<dbReference type="InterPro" id="IPR007029">
    <property type="entry name" value="YHS_dom"/>
</dbReference>
<protein>
    <recommendedName>
        <fullName evidence="1">TRASH domain-containing protein</fullName>
    </recommendedName>
</protein>
<evidence type="ECO:0000259" key="1">
    <source>
        <dbReference type="SMART" id="SM00746"/>
    </source>
</evidence>
<dbReference type="KEGG" id="nmv:NITMOv2_1495"/>
<dbReference type="AlphaFoldDB" id="A0A0K2GAD5"/>
<sequence>MEEAGNKVKDPVCLMTIDPTDAVGYEDYQGQRYYFCAETCQKAFQQDPERYAKQAA</sequence>
<dbReference type="SUPFAM" id="SSF47240">
    <property type="entry name" value="Ferritin-like"/>
    <property type="match status" value="1"/>
</dbReference>
<dbReference type="OrthoDB" id="9809270at2"/>
<accession>A0A0K2GAD5</accession>
<dbReference type="PATRIC" id="fig|42253.5.peg.1466"/>
<name>A0A0K2GAD5_NITMO</name>
<evidence type="ECO:0000313" key="3">
    <source>
        <dbReference type="Proteomes" id="UP000069205"/>
    </source>
</evidence>
<feature type="domain" description="TRASH" evidence="1">
    <location>
        <begin position="10"/>
        <end position="48"/>
    </location>
</feature>
<dbReference type="InterPro" id="IPR009078">
    <property type="entry name" value="Ferritin-like_SF"/>
</dbReference>
<dbReference type="Gene3D" id="1.10.620.20">
    <property type="entry name" value="Ribonucleotide Reductase, subunit A"/>
    <property type="match status" value="1"/>
</dbReference>
<dbReference type="Pfam" id="PF04945">
    <property type="entry name" value="YHS"/>
    <property type="match status" value="1"/>
</dbReference>
<evidence type="ECO:0000313" key="2">
    <source>
        <dbReference type="EMBL" id="ALA57921.1"/>
    </source>
</evidence>
<dbReference type="InterPro" id="IPR012348">
    <property type="entry name" value="RNR-like"/>
</dbReference>
<dbReference type="RefSeq" id="WP_083447827.1">
    <property type="nucleotide sequence ID" value="NZ_CP011801.1"/>
</dbReference>
<dbReference type="STRING" id="42253.NITMOv2_1495"/>
<gene>
    <name evidence="2" type="ORF">NITMOv2_1495</name>
</gene>
<organism evidence="2 3">
    <name type="scientific">Nitrospira moscoviensis</name>
    <dbReference type="NCBI Taxonomy" id="42253"/>
    <lineage>
        <taxon>Bacteria</taxon>
        <taxon>Pseudomonadati</taxon>
        <taxon>Nitrospirota</taxon>
        <taxon>Nitrospiria</taxon>
        <taxon>Nitrospirales</taxon>
        <taxon>Nitrospiraceae</taxon>
        <taxon>Nitrospira</taxon>
    </lineage>
</organism>
<reference evidence="2 3" key="1">
    <citation type="journal article" date="2015" name="Proc. Natl. Acad. Sci. U.S.A.">
        <title>Expanded metabolic versatility of ubiquitous nitrite-oxidizing bacteria from the genus Nitrospira.</title>
        <authorList>
            <person name="Koch H."/>
            <person name="Lucker S."/>
            <person name="Albertsen M."/>
            <person name="Kitzinger K."/>
            <person name="Herbold C."/>
            <person name="Spieck E."/>
            <person name="Nielsen P.H."/>
            <person name="Wagner M."/>
            <person name="Daims H."/>
        </authorList>
    </citation>
    <scope>NUCLEOTIDE SEQUENCE [LARGE SCALE GENOMIC DNA]</scope>
    <source>
        <strain evidence="2 3">NSP M-1</strain>
    </source>
</reference>
<proteinExistence type="predicted"/>
<dbReference type="EMBL" id="CP011801">
    <property type="protein sequence ID" value="ALA57921.1"/>
    <property type="molecule type" value="Genomic_DNA"/>
</dbReference>
<keyword evidence="3" id="KW-1185">Reference proteome</keyword>
<dbReference type="SMART" id="SM00746">
    <property type="entry name" value="TRASH"/>
    <property type="match status" value="1"/>
</dbReference>
<dbReference type="Proteomes" id="UP000069205">
    <property type="component" value="Chromosome"/>
</dbReference>
<dbReference type="GO" id="GO:0016491">
    <property type="term" value="F:oxidoreductase activity"/>
    <property type="evidence" value="ECO:0007669"/>
    <property type="project" value="InterPro"/>
</dbReference>